<keyword evidence="4" id="KW-1185">Reference proteome</keyword>
<dbReference type="SUPFAM" id="SSF55797">
    <property type="entry name" value="PR-1-like"/>
    <property type="match status" value="1"/>
</dbReference>
<accession>A0A9X3WHF3</accession>
<organism evidence="3 4">
    <name type="scientific">Aquibacillus koreensis</name>
    <dbReference type="NCBI Taxonomy" id="279446"/>
    <lineage>
        <taxon>Bacteria</taxon>
        <taxon>Bacillati</taxon>
        <taxon>Bacillota</taxon>
        <taxon>Bacilli</taxon>
        <taxon>Bacillales</taxon>
        <taxon>Bacillaceae</taxon>
        <taxon>Aquibacillus</taxon>
    </lineage>
</organism>
<dbReference type="PANTHER" id="PTHR31157:SF1">
    <property type="entry name" value="SCP DOMAIN-CONTAINING PROTEIN"/>
    <property type="match status" value="1"/>
</dbReference>
<dbReference type="Pfam" id="PF00188">
    <property type="entry name" value="CAP"/>
    <property type="match status" value="1"/>
</dbReference>
<dbReference type="Gene3D" id="3.40.33.10">
    <property type="entry name" value="CAP"/>
    <property type="match status" value="1"/>
</dbReference>
<dbReference type="InterPro" id="IPR014044">
    <property type="entry name" value="CAP_dom"/>
</dbReference>
<dbReference type="InterPro" id="IPR035940">
    <property type="entry name" value="CAP_sf"/>
</dbReference>
<comment type="caution">
    <text evidence="3">The sequence shown here is derived from an EMBL/GenBank/DDBJ whole genome shotgun (WGS) entry which is preliminary data.</text>
</comment>
<evidence type="ECO:0000259" key="2">
    <source>
        <dbReference type="Pfam" id="PF00188"/>
    </source>
</evidence>
<proteinExistence type="predicted"/>
<feature type="region of interest" description="Disordered" evidence="1">
    <location>
        <begin position="59"/>
        <end position="156"/>
    </location>
</feature>
<evidence type="ECO:0000313" key="3">
    <source>
        <dbReference type="EMBL" id="MDC3419982.1"/>
    </source>
</evidence>
<sequence length="280" mass="31583">MKRYFILFIIITFIAGCGKSSETSTDIKTISDMAEKRSILIAKGFDVALFQDDVVEIDDEVSDAPEPKEIEQEEKKITTASNDDDSLEKVVVETPVKEPVSPKKEDKPKEPVNETNESKDQDKDSDQANQEPKTTETELTEEVEKAEPAKEKSHQVNAFEQKVVALTNKEREKHGLAALKIDMALSKVSRLKSEDMQQNNYFSHDSPTYGSPFDMMNQFGISYRVAAENIAYGQTTPEQVVTAWMNSEGHRKNILRENITHIGVGYVATGHYWTQQFIGK</sequence>
<dbReference type="PROSITE" id="PS51257">
    <property type="entry name" value="PROKAR_LIPOPROTEIN"/>
    <property type="match status" value="1"/>
</dbReference>
<name>A0A9X3WHF3_9BACI</name>
<feature type="domain" description="SCP" evidence="2">
    <location>
        <begin position="165"/>
        <end position="277"/>
    </location>
</feature>
<dbReference type="Proteomes" id="UP001145072">
    <property type="component" value="Unassembled WGS sequence"/>
</dbReference>
<dbReference type="InterPro" id="IPR014258">
    <property type="entry name" value="CAP_domain_YkwD-like"/>
</dbReference>
<dbReference type="CDD" id="cd05379">
    <property type="entry name" value="CAP_bacterial"/>
    <property type="match status" value="1"/>
</dbReference>
<protein>
    <submittedName>
        <fullName evidence="3">CAP domain-containing protein</fullName>
    </submittedName>
</protein>
<dbReference type="AlphaFoldDB" id="A0A9X3WHF3"/>
<gene>
    <name evidence="3" type="ORF">NC661_06310</name>
</gene>
<dbReference type="PANTHER" id="PTHR31157">
    <property type="entry name" value="SCP DOMAIN-CONTAINING PROTEIN"/>
    <property type="match status" value="1"/>
</dbReference>
<reference evidence="3" key="1">
    <citation type="submission" date="2022-06" db="EMBL/GenBank/DDBJ databases">
        <title>Aquibacillus sp. a new bacterium isolated from soil saline samples.</title>
        <authorList>
            <person name="Galisteo C."/>
            <person name="De La Haba R."/>
            <person name="Sanchez-Porro C."/>
            <person name="Ventosa A."/>
        </authorList>
    </citation>
    <scope>NUCLEOTIDE SEQUENCE</scope>
    <source>
        <strain evidence="3">JCM 12387</strain>
    </source>
</reference>
<evidence type="ECO:0000256" key="1">
    <source>
        <dbReference type="SAM" id="MobiDB-lite"/>
    </source>
</evidence>
<feature type="compositionally biased region" description="Basic and acidic residues" evidence="1">
    <location>
        <begin position="142"/>
        <end position="154"/>
    </location>
</feature>
<dbReference type="RefSeq" id="WP_259870043.1">
    <property type="nucleotide sequence ID" value="NZ_JAMQJZ010000003.1"/>
</dbReference>
<feature type="compositionally biased region" description="Basic and acidic residues" evidence="1">
    <location>
        <begin position="100"/>
        <end position="126"/>
    </location>
</feature>
<dbReference type="EMBL" id="JAMQJZ010000003">
    <property type="protein sequence ID" value="MDC3419982.1"/>
    <property type="molecule type" value="Genomic_DNA"/>
</dbReference>
<dbReference type="NCBIfam" id="TIGR02909">
    <property type="entry name" value="spore_YkwD"/>
    <property type="match status" value="1"/>
</dbReference>
<feature type="compositionally biased region" description="Basic and acidic residues" evidence="1">
    <location>
        <begin position="65"/>
        <end position="77"/>
    </location>
</feature>
<evidence type="ECO:0000313" key="4">
    <source>
        <dbReference type="Proteomes" id="UP001145072"/>
    </source>
</evidence>